<evidence type="ECO:0000256" key="4">
    <source>
        <dbReference type="ARBA" id="ARBA00022785"/>
    </source>
</evidence>
<comment type="caution">
    <text evidence="6">The sequence shown here is derived from an EMBL/GenBank/DDBJ whole genome shotgun (WGS) entry which is preliminary data.</text>
</comment>
<comment type="similarity">
    <text evidence="5">Belongs to the QueA family.</text>
</comment>
<dbReference type="EC" id="2.4.99.17" evidence="5"/>
<comment type="function">
    <text evidence="5">Transfers and isomerizes the ribose moiety from AdoMet to the 7-aminomethyl group of 7-deazaguanine (preQ1-tRNA) to give epoxyqueuosine (oQ-tRNA).</text>
</comment>
<dbReference type="HAMAP" id="MF_00113">
    <property type="entry name" value="QueA"/>
    <property type="match status" value="1"/>
</dbReference>
<dbReference type="GO" id="GO:0008616">
    <property type="term" value="P:tRNA queuosine(34) biosynthetic process"/>
    <property type="evidence" value="ECO:0007669"/>
    <property type="project" value="UniProtKB-UniRule"/>
</dbReference>
<accession>A0A7X9FTE2</accession>
<dbReference type="UniPathway" id="UPA00392"/>
<reference evidence="6 7" key="1">
    <citation type="journal article" date="2020" name="Biotechnol. Biofuels">
        <title>New insights from the biogas microbiome by comprehensive genome-resolved metagenomics of nearly 1600 species originating from multiple anaerobic digesters.</title>
        <authorList>
            <person name="Campanaro S."/>
            <person name="Treu L."/>
            <person name="Rodriguez-R L.M."/>
            <person name="Kovalovszki A."/>
            <person name="Ziels R.M."/>
            <person name="Maus I."/>
            <person name="Zhu X."/>
            <person name="Kougias P.G."/>
            <person name="Basile A."/>
            <person name="Luo G."/>
            <person name="Schluter A."/>
            <person name="Konstantinidis K.T."/>
            <person name="Angelidaki I."/>
        </authorList>
    </citation>
    <scope>NUCLEOTIDE SEQUENCE [LARGE SCALE GENOMIC DNA]</scope>
    <source>
        <strain evidence="6">AS27yjCOA_65</strain>
    </source>
</reference>
<comment type="catalytic activity">
    <reaction evidence="5">
        <text>7-aminomethyl-7-carbaguanosine(34) in tRNA + S-adenosyl-L-methionine = epoxyqueuosine(34) in tRNA + adenine + L-methionine + 2 H(+)</text>
        <dbReference type="Rhea" id="RHEA:32155"/>
        <dbReference type="Rhea" id="RHEA-COMP:10342"/>
        <dbReference type="Rhea" id="RHEA-COMP:18582"/>
        <dbReference type="ChEBI" id="CHEBI:15378"/>
        <dbReference type="ChEBI" id="CHEBI:16708"/>
        <dbReference type="ChEBI" id="CHEBI:57844"/>
        <dbReference type="ChEBI" id="CHEBI:59789"/>
        <dbReference type="ChEBI" id="CHEBI:82833"/>
        <dbReference type="ChEBI" id="CHEBI:194443"/>
        <dbReference type="EC" id="2.4.99.17"/>
    </reaction>
</comment>
<keyword evidence="6" id="KW-0413">Isomerase</keyword>
<comment type="pathway">
    <text evidence="5">tRNA modification; tRNA-queuosine biosynthesis.</text>
</comment>
<evidence type="ECO:0000256" key="5">
    <source>
        <dbReference type="HAMAP-Rule" id="MF_00113"/>
    </source>
</evidence>
<keyword evidence="6" id="KW-0328">Glycosyltransferase</keyword>
<name>A0A7X9FTE2_9DELT</name>
<evidence type="ECO:0000313" key="6">
    <source>
        <dbReference type="EMBL" id="NMC63981.1"/>
    </source>
</evidence>
<dbReference type="PANTHER" id="PTHR30307">
    <property type="entry name" value="S-ADENOSYLMETHIONINE:TRNA RIBOSYLTRANSFERASE-ISOMERASE"/>
    <property type="match status" value="1"/>
</dbReference>
<dbReference type="NCBIfam" id="TIGR00113">
    <property type="entry name" value="queA"/>
    <property type="match status" value="1"/>
</dbReference>
<dbReference type="Gene3D" id="2.40.10.240">
    <property type="entry name" value="QueA-like"/>
    <property type="match status" value="1"/>
</dbReference>
<keyword evidence="1 5" id="KW-0963">Cytoplasm</keyword>
<dbReference type="Pfam" id="PF02547">
    <property type="entry name" value="Queuosine_synth"/>
    <property type="match status" value="1"/>
</dbReference>
<protein>
    <recommendedName>
        <fullName evidence="5">S-adenosylmethionine:tRNA ribosyltransferase-isomerase</fullName>
        <ecNumber evidence="5">2.4.99.17</ecNumber>
    </recommendedName>
    <alternativeName>
        <fullName evidence="5">Queuosine biosynthesis protein QueA</fullName>
    </alternativeName>
</protein>
<dbReference type="InterPro" id="IPR003699">
    <property type="entry name" value="QueA"/>
</dbReference>
<dbReference type="InterPro" id="IPR042118">
    <property type="entry name" value="QueA_dom1"/>
</dbReference>
<evidence type="ECO:0000256" key="3">
    <source>
        <dbReference type="ARBA" id="ARBA00022691"/>
    </source>
</evidence>
<organism evidence="6 7">
    <name type="scientific">SAR324 cluster bacterium</name>
    <dbReference type="NCBI Taxonomy" id="2024889"/>
    <lineage>
        <taxon>Bacteria</taxon>
        <taxon>Deltaproteobacteria</taxon>
        <taxon>SAR324 cluster</taxon>
    </lineage>
</organism>
<keyword evidence="3 5" id="KW-0949">S-adenosyl-L-methionine</keyword>
<dbReference type="NCBIfam" id="NF001140">
    <property type="entry name" value="PRK00147.1"/>
    <property type="match status" value="1"/>
</dbReference>
<sequence length="343" mass="38389">MAKFQAYFYELPAERIAQRPVYPPHNAKMLIAERKNRTLSSSSFLSLPEYLNEGDLLIFNDTKVIPARFFGRFDSSDAEVEVLLIEESREGTWRCLGRPLKRFRPGRAIDFGDGLQAKVLSRIGDKEVELLFFTASEGKPLITLMQEKGIMPIPPYIRNGRGDDADKRDYQTIFAEKEGSIAAPTASLHFSHEVMQKIKEVGCKSEFLTLHVSTASFLPLGIKDGASFVPPDEEHFSVPESVIDRIKETKARAGRVIGVGTTVVRALESAARGVLSGSTKLFIQPGYKFRMIDALITNFHQPGTTHLLLVEALLGREFLDEAYRYALGNSYRFLSYGDGMLIT</sequence>
<comment type="subcellular location">
    <subcellularLocation>
        <location evidence="5">Cytoplasm</location>
    </subcellularLocation>
</comment>
<dbReference type="Proteomes" id="UP000524246">
    <property type="component" value="Unassembled WGS sequence"/>
</dbReference>
<dbReference type="GO" id="GO:0005737">
    <property type="term" value="C:cytoplasm"/>
    <property type="evidence" value="ECO:0007669"/>
    <property type="project" value="UniProtKB-SubCell"/>
</dbReference>
<proteinExistence type="inferred from homology"/>
<dbReference type="InterPro" id="IPR036100">
    <property type="entry name" value="QueA_sf"/>
</dbReference>
<dbReference type="EMBL" id="JAAZON010000572">
    <property type="protein sequence ID" value="NMC63981.1"/>
    <property type="molecule type" value="Genomic_DNA"/>
</dbReference>
<dbReference type="SUPFAM" id="SSF111337">
    <property type="entry name" value="QueA-like"/>
    <property type="match status" value="1"/>
</dbReference>
<dbReference type="InterPro" id="IPR042119">
    <property type="entry name" value="QueA_dom2"/>
</dbReference>
<evidence type="ECO:0000313" key="7">
    <source>
        <dbReference type="Proteomes" id="UP000524246"/>
    </source>
</evidence>
<dbReference type="Gene3D" id="3.40.1780.10">
    <property type="entry name" value="QueA-like"/>
    <property type="match status" value="1"/>
</dbReference>
<evidence type="ECO:0000256" key="1">
    <source>
        <dbReference type="ARBA" id="ARBA00022490"/>
    </source>
</evidence>
<comment type="subunit">
    <text evidence="5">Monomer.</text>
</comment>
<keyword evidence="2 5" id="KW-0808">Transferase</keyword>
<evidence type="ECO:0000256" key="2">
    <source>
        <dbReference type="ARBA" id="ARBA00022679"/>
    </source>
</evidence>
<gene>
    <name evidence="5 6" type="primary">queA</name>
    <name evidence="6" type="ORF">GYA55_12530</name>
</gene>
<keyword evidence="4 5" id="KW-0671">Queuosine biosynthesis</keyword>
<dbReference type="AlphaFoldDB" id="A0A7X9FTE2"/>
<dbReference type="GO" id="GO:0051075">
    <property type="term" value="F:S-adenosylmethionine:tRNA ribosyltransferase-isomerase activity"/>
    <property type="evidence" value="ECO:0007669"/>
    <property type="project" value="UniProtKB-EC"/>
</dbReference>
<dbReference type="PANTHER" id="PTHR30307:SF0">
    <property type="entry name" value="S-ADENOSYLMETHIONINE:TRNA RIBOSYLTRANSFERASE-ISOMERASE"/>
    <property type="match status" value="1"/>
</dbReference>